<dbReference type="SUPFAM" id="SSF103190">
    <property type="entry name" value="Sensory domain-like"/>
    <property type="match status" value="1"/>
</dbReference>
<dbReference type="OrthoDB" id="9781845at2"/>
<dbReference type="Pfam" id="PF00015">
    <property type="entry name" value="MCPsignal"/>
    <property type="match status" value="1"/>
</dbReference>
<reference evidence="10" key="1">
    <citation type="submission" date="2011-06" db="EMBL/GenBank/DDBJ databases">
        <authorList>
            <consortium name="US DOE Joint Genome Institute (JGI-PGF)"/>
            <person name="Lucas S."/>
            <person name="Han J."/>
            <person name="Lapidus A."/>
            <person name="Cheng J.-F."/>
            <person name="Goodwin L."/>
            <person name="Pitluck S."/>
            <person name="Peters L."/>
            <person name="Land M.L."/>
            <person name="Hauser L."/>
            <person name="Vogl K."/>
            <person name="Liu Z."/>
            <person name="Overmann J."/>
            <person name="Frigaard N.-U."/>
            <person name="Bryant D.A."/>
            <person name="Woyke T.J."/>
        </authorList>
    </citation>
    <scope>NUCLEOTIDE SEQUENCE [LARGE SCALE GENOMIC DNA]</scope>
    <source>
        <strain evidence="10">970</strain>
    </source>
</reference>
<dbReference type="InterPro" id="IPR004089">
    <property type="entry name" value="MCPsignal_dom"/>
</dbReference>
<dbReference type="PANTHER" id="PTHR32089:SF120">
    <property type="entry name" value="METHYL-ACCEPTING CHEMOTAXIS PROTEIN TLPQ"/>
    <property type="match status" value="1"/>
</dbReference>
<evidence type="ECO:0000256" key="5">
    <source>
        <dbReference type="SAM" id="Coils"/>
    </source>
</evidence>
<keyword evidence="6" id="KW-0472">Membrane</keyword>
<dbReference type="RefSeq" id="WP_009150648.1">
    <property type="nucleotide sequence ID" value="NZ_CP121471.1"/>
</dbReference>
<dbReference type="InterPro" id="IPR029151">
    <property type="entry name" value="Sensor-like_sf"/>
</dbReference>
<dbReference type="FunFam" id="1.10.287.950:FF:000001">
    <property type="entry name" value="Methyl-accepting chemotaxis sensory transducer"/>
    <property type="match status" value="1"/>
</dbReference>
<dbReference type="CDD" id="cd06225">
    <property type="entry name" value="HAMP"/>
    <property type="match status" value="1"/>
</dbReference>
<evidence type="ECO:0000259" key="8">
    <source>
        <dbReference type="PROSITE" id="PS50885"/>
    </source>
</evidence>
<dbReference type="PROSITE" id="PS50885">
    <property type="entry name" value="HAMP"/>
    <property type="match status" value="1"/>
</dbReference>
<dbReference type="Proteomes" id="UP000002964">
    <property type="component" value="Unassembled WGS sequence"/>
</dbReference>
<evidence type="ECO:0000256" key="1">
    <source>
        <dbReference type="ARBA" id="ARBA00004370"/>
    </source>
</evidence>
<dbReference type="GO" id="GO:0016020">
    <property type="term" value="C:membrane"/>
    <property type="evidence" value="ECO:0007669"/>
    <property type="project" value="UniProtKB-SubCell"/>
</dbReference>
<feature type="domain" description="Methyl-accepting transducer" evidence="7">
    <location>
        <begin position="368"/>
        <end position="604"/>
    </location>
</feature>
<keyword evidence="6" id="KW-0812">Transmembrane</keyword>
<comment type="similarity">
    <text evidence="3">Belongs to the methyl-accepting chemotaxis (MCP) protein family.</text>
</comment>
<sequence length="640" mass="69121">MNAKSLQAKVTAALSLFIVLATLGVVIVVSITQSDAIHARADQEVRTNLNRVRGLLSVTDALMSERVASSMALLKERGAELGTPSIGEPVRVKDRTLGDLLLGEEPQANRFELVDGVTKLMGGTATLFVRQGRDFVRISTNVKKDGQRAIGTILAPDGKVIEMIREGRSFAGQVDILGTPYVTSYEPMFNATRELVGIWYVGYKADLGELEQTIRESHILEQGFLALVDDQGRVRFHSHEQDDIAQAVVAGKRDDWVVERVDYPGWGYQVVAAYQESEIRDRILKTVGIIVISGVILGAFAILGIGLLVKTLVIVPVRDAMAVAQRISDGHLDTPIKTSRNDEIGRLLSSLDRMQTVLRGFIDQICDTARELSSSSDELRTVTDETVRGVGDQHAQTDQVATAMNEMAATVAEVARNAAAAAEATGSADREAREGHRVVQGTMSAIESLAQEVERAAQTIQKLEQDSEKIGTVLDVIRGIAEQTNLLALNAAIEAARAGEQGRGFAVVADEVRTLATRTQSSTQEISGIIDALQVGSRESVATMSENCDRARRTVEQAELASRSLTTITDAVAQMNDMNNQIAAAAEEQTAVAEEVNRNVTAIRDIAESTSDGAQKSASASARLAELSDDLREILSQYQK</sequence>
<feature type="transmembrane region" description="Helical" evidence="6">
    <location>
        <begin position="12"/>
        <end position="31"/>
    </location>
</feature>
<comment type="subcellular location">
    <subcellularLocation>
        <location evidence="1">Membrane</location>
    </subcellularLocation>
</comment>
<dbReference type="SMART" id="SM00304">
    <property type="entry name" value="HAMP"/>
    <property type="match status" value="1"/>
</dbReference>
<evidence type="ECO:0000256" key="2">
    <source>
        <dbReference type="ARBA" id="ARBA00023224"/>
    </source>
</evidence>
<evidence type="ECO:0000313" key="9">
    <source>
        <dbReference type="EMBL" id="EIC20245.1"/>
    </source>
</evidence>
<evidence type="ECO:0000313" key="10">
    <source>
        <dbReference type="Proteomes" id="UP000002964"/>
    </source>
</evidence>
<dbReference type="GO" id="GO:0006935">
    <property type="term" value="P:chemotaxis"/>
    <property type="evidence" value="ECO:0007669"/>
    <property type="project" value="UniProtKB-ARBA"/>
</dbReference>
<evidence type="ECO:0000256" key="6">
    <source>
        <dbReference type="SAM" id="Phobius"/>
    </source>
</evidence>
<dbReference type="GO" id="GO:0007165">
    <property type="term" value="P:signal transduction"/>
    <property type="evidence" value="ECO:0007669"/>
    <property type="project" value="UniProtKB-KW"/>
</dbReference>
<keyword evidence="2 4" id="KW-0807">Transducer</keyword>
<dbReference type="Pfam" id="PF00672">
    <property type="entry name" value="HAMP"/>
    <property type="match status" value="1"/>
</dbReference>
<gene>
    <name evidence="9" type="ORF">Thi970DRAFT_03869</name>
</gene>
<feature type="transmembrane region" description="Helical" evidence="6">
    <location>
        <begin position="287"/>
        <end position="309"/>
    </location>
</feature>
<dbReference type="eggNOG" id="COG0840">
    <property type="taxonomic scope" value="Bacteria"/>
</dbReference>
<dbReference type="SUPFAM" id="SSF58104">
    <property type="entry name" value="Methyl-accepting chemotaxis protein (MCP) signaling domain"/>
    <property type="match status" value="1"/>
</dbReference>
<reference evidence="9 10" key="2">
    <citation type="submission" date="2011-11" db="EMBL/GenBank/DDBJ databases">
        <authorList>
            <consortium name="US DOE Joint Genome Institute"/>
            <person name="Lucas S."/>
            <person name="Han J."/>
            <person name="Lapidus A."/>
            <person name="Cheng J.-F."/>
            <person name="Goodwin L."/>
            <person name="Pitluck S."/>
            <person name="Peters L."/>
            <person name="Ovchinnikova G."/>
            <person name="Zhang X."/>
            <person name="Detter J.C."/>
            <person name="Han C."/>
            <person name="Tapia R."/>
            <person name="Land M."/>
            <person name="Hauser L."/>
            <person name="Kyrpides N."/>
            <person name="Ivanova N."/>
            <person name="Pagani I."/>
            <person name="Vogl K."/>
            <person name="Liu Z."/>
            <person name="Overmann J."/>
            <person name="Frigaard N.-U."/>
            <person name="Bryant D."/>
            <person name="Woyke T."/>
        </authorList>
    </citation>
    <scope>NUCLEOTIDE SEQUENCE [LARGE SCALE GENOMIC DNA]</scope>
    <source>
        <strain evidence="9 10">970</strain>
    </source>
</reference>
<dbReference type="AlphaFoldDB" id="H8Z4I8"/>
<protein>
    <submittedName>
        <fullName evidence="9">Methyl-accepting chemotaxis protein</fullName>
    </submittedName>
</protein>
<dbReference type="HOGENOM" id="CLU_000445_107_12_6"/>
<dbReference type="SMART" id="SM00283">
    <property type="entry name" value="MA"/>
    <property type="match status" value="1"/>
</dbReference>
<dbReference type="Gene3D" id="1.10.287.950">
    <property type="entry name" value="Methyl-accepting chemotaxis protein"/>
    <property type="match status" value="1"/>
</dbReference>
<feature type="domain" description="HAMP" evidence="8">
    <location>
        <begin position="311"/>
        <end position="363"/>
    </location>
</feature>
<feature type="coiled-coil region" evidence="5">
    <location>
        <begin position="541"/>
        <end position="595"/>
    </location>
</feature>
<dbReference type="CDD" id="cd11386">
    <property type="entry name" value="MCP_signal"/>
    <property type="match status" value="1"/>
</dbReference>
<dbReference type="STRING" id="631362.Thi970DRAFT_03869"/>
<accession>H8Z4I8</accession>
<dbReference type="Pfam" id="PF17201">
    <property type="entry name" value="Cache_3-Cache_2"/>
    <property type="match status" value="1"/>
</dbReference>
<keyword evidence="6" id="KW-1133">Transmembrane helix</keyword>
<keyword evidence="5" id="KW-0175">Coiled coil</keyword>
<evidence type="ECO:0000256" key="3">
    <source>
        <dbReference type="ARBA" id="ARBA00029447"/>
    </source>
</evidence>
<evidence type="ECO:0000259" key="7">
    <source>
        <dbReference type="PROSITE" id="PS50111"/>
    </source>
</evidence>
<dbReference type="InterPro" id="IPR003660">
    <property type="entry name" value="HAMP_dom"/>
</dbReference>
<name>H8Z4I8_9GAMM</name>
<dbReference type="PANTHER" id="PTHR32089">
    <property type="entry name" value="METHYL-ACCEPTING CHEMOTAXIS PROTEIN MCPB"/>
    <property type="match status" value="1"/>
</dbReference>
<dbReference type="PROSITE" id="PS50111">
    <property type="entry name" value="CHEMOTAXIS_TRANSDUC_2"/>
    <property type="match status" value="1"/>
</dbReference>
<dbReference type="InterPro" id="IPR033462">
    <property type="entry name" value="Cache_3-Cache_2"/>
</dbReference>
<keyword evidence="10" id="KW-1185">Reference proteome</keyword>
<dbReference type="EMBL" id="JH603170">
    <property type="protein sequence ID" value="EIC20245.1"/>
    <property type="molecule type" value="Genomic_DNA"/>
</dbReference>
<proteinExistence type="inferred from homology"/>
<organism evidence="9 10">
    <name type="scientific">Thiorhodovibrio frisius</name>
    <dbReference type="NCBI Taxonomy" id="631362"/>
    <lineage>
        <taxon>Bacteria</taxon>
        <taxon>Pseudomonadati</taxon>
        <taxon>Pseudomonadota</taxon>
        <taxon>Gammaproteobacteria</taxon>
        <taxon>Chromatiales</taxon>
        <taxon>Chromatiaceae</taxon>
        <taxon>Thiorhodovibrio</taxon>
    </lineage>
</organism>
<evidence type="ECO:0000256" key="4">
    <source>
        <dbReference type="PROSITE-ProRule" id="PRU00284"/>
    </source>
</evidence>